<organism evidence="1 2">
    <name type="scientific">Erwinia amylovora NBRC 12687 = CFBP 1232</name>
    <dbReference type="NCBI Taxonomy" id="1219359"/>
    <lineage>
        <taxon>Bacteria</taxon>
        <taxon>Pseudomonadati</taxon>
        <taxon>Pseudomonadota</taxon>
        <taxon>Gammaproteobacteria</taxon>
        <taxon>Enterobacterales</taxon>
        <taxon>Erwiniaceae</taxon>
        <taxon>Erwinia</taxon>
    </lineage>
</organism>
<comment type="caution">
    <text evidence="1">The sequence shown here is derived from an EMBL/GenBank/DDBJ whole genome shotgun (WGS) entry which is preliminary data.</text>
</comment>
<dbReference type="Proteomes" id="UP000013111">
    <property type="component" value="Unassembled WGS sequence"/>
</dbReference>
<gene>
    <name evidence="1" type="ORF">BN437_3069</name>
</gene>
<protein>
    <submittedName>
        <fullName evidence="1">Uncharacterized protein</fullName>
    </submittedName>
</protein>
<dbReference type="AlphaFoldDB" id="A0A831EL07"/>
<dbReference type="EMBL" id="CAPB01000035">
    <property type="protein sequence ID" value="CCO94979.1"/>
    <property type="molecule type" value="Genomic_DNA"/>
</dbReference>
<evidence type="ECO:0000313" key="1">
    <source>
        <dbReference type="EMBL" id="CCO94979.1"/>
    </source>
</evidence>
<evidence type="ECO:0000313" key="2">
    <source>
        <dbReference type="Proteomes" id="UP000013111"/>
    </source>
</evidence>
<sequence length="36" mass="3717">MAGWPIGSGSCDAGEIIQRVFGKDMAKDSVHGLVAI</sequence>
<name>A0A831EL07_ERWAM</name>
<accession>A0A831EL07</accession>
<reference evidence="1 2" key="1">
    <citation type="submission" date="2012-11" db="EMBL/GenBank/DDBJ databases">
        <authorList>
            <person name="Linke B."/>
        </authorList>
    </citation>
    <scope>NUCLEOTIDE SEQUENCE [LARGE SCALE GENOMIC DNA]</scope>
    <source>
        <strain evidence="2">CFBP 1232</strain>
    </source>
</reference>
<proteinExistence type="predicted"/>
<reference evidence="1 2" key="2">
    <citation type="submission" date="2013-04" db="EMBL/GenBank/DDBJ databases">
        <title>Comparative genomics of 12 strains of Erwinia amylovora identifies a pan-genome with a large conserved core and provides insights into host specificity.</title>
        <authorList>
            <person name="Mann R.A."/>
            <person name="Smits T.H.M."/>
            <person name="Buehlmann A."/>
            <person name="Blom J."/>
            <person name="Goesmann A."/>
            <person name="Frey J.E."/>
            <person name="Plummer K.M."/>
            <person name="Beer S.V."/>
            <person name="Luck J."/>
            <person name="Duffy B."/>
            <person name="Rodoni B."/>
        </authorList>
    </citation>
    <scope>NUCLEOTIDE SEQUENCE [LARGE SCALE GENOMIC DNA]</scope>
    <source>
        <strain evidence="2">CFBP 1232</strain>
    </source>
</reference>